<dbReference type="AlphaFoldDB" id="A0A8G0PHF9"/>
<keyword evidence="3" id="KW-1185">Reference proteome</keyword>
<evidence type="ECO:0000313" key="3">
    <source>
        <dbReference type="Proteomes" id="UP000826661"/>
    </source>
</evidence>
<evidence type="ECO:0000313" key="2">
    <source>
        <dbReference type="EMBL" id="QYT00713.1"/>
    </source>
</evidence>
<feature type="region of interest" description="Disordered" evidence="1">
    <location>
        <begin position="78"/>
        <end position="110"/>
    </location>
</feature>
<feature type="compositionally biased region" description="Polar residues" evidence="1">
    <location>
        <begin position="87"/>
        <end position="98"/>
    </location>
</feature>
<proteinExistence type="predicted"/>
<evidence type="ECO:0000256" key="1">
    <source>
        <dbReference type="SAM" id="MobiDB-lite"/>
    </source>
</evidence>
<name>A0A8G0PHF9_9HYPO</name>
<dbReference type="Proteomes" id="UP000826661">
    <property type="component" value="Chromosome IV"/>
</dbReference>
<protein>
    <submittedName>
        <fullName evidence="2">Uncharacterized protein</fullName>
    </submittedName>
</protein>
<gene>
    <name evidence="2" type="ORF">H0G86_007792</name>
</gene>
<sequence length="110" mass="12219">MEAGISAGQGRGESTGVFRGLTLKPLYFDEQGQNKYRIRQSGCPVHIIRLHAHPMPRRAPQGVDRYWCEYIQASQKAKANRHDAAGNKQTGSRSAVQDRSSEIPFCCASE</sequence>
<accession>A0A8G0PHF9</accession>
<reference evidence="2 3" key="1">
    <citation type="journal article" date="2021" name="BMC Genomics">
        <title>Telomere-to-telomere genome assembly of asparaginase-producing Trichoderma simmonsii.</title>
        <authorList>
            <person name="Chung D."/>
            <person name="Kwon Y.M."/>
            <person name="Yang Y."/>
        </authorList>
    </citation>
    <scope>NUCLEOTIDE SEQUENCE [LARGE SCALE GENOMIC DNA]</scope>
    <source>
        <strain evidence="2 3">GH-Sj1</strain>
    </source>
</reference>
<organism evidence="2 3">
    <name type="scientific">Trichoderma simmonsii</name>
    <dbReference type="NCBI Taxonomy" id="1491479"/>
    <lineage>
        <taxon>Eukaryota</taxon>
        <taxon>Fungi</taxon>
        <taxon>Dikarya</taxon>
        <taxon>Ascomycota</taxon>
        <taxon>Pezizomycotina</taxon>
        <taxon>Sordariomycetes</taxon>
        <taxon>Hypocreomycetidae</taxon>
        <taxon>Hypocreales</taxon>
        <taxon>Hypocreaceae</taxon>
        <taxon>Trichoderma</taxon>
    </lineage>
</organism>
<dbReference type="EMBL" id="CP075867">
    <property type="protein sequence ID" value="QYT00713.1"/>
    <property type="molecule type" value="Genomic_DNA"/>
</dbReference>